<name>A0AAV6UHY6_9ARAC</name>
<feature type="domain" description="BTB" evidence="1">
    <location>
        <begin position="221"/>
        <end position="290"/>
    </location>
</feature>
<dbReference type="AlphaFoldDB" id="A0AAV6UHY6"/>
<organism evidence="2 3">
    <name type="scientific">Oedothorax gibbosus</name>
    <dbReference type="NCBI Taxonomy" id="931172"/>
    <lineage>
        <taxon>Eukaryota</taxon>
        <taxon>Metazoa</taxon>
        <taxon>Ecdysozoa</taxon>
        <taxon>Arthropoda</taxon>
        <taxon>Chelicerata</taxon>
        <taxon>Arachnida</taxon>
        <taxon>Araneae</taxon>
        <taxon>Araneomorphae</taxon>
        <taxon>Entelegynae</taxon>
        <taxon>Araneoidea</taxon>
        <taxon>Linyphiidae</taxon>
        <taxon>Erigoninae</taxon>
        <taxon>Oedothorax</taxon>
    </lineage>
</organism>
<protein>
    <recommendedName>
        <fullName evidence="1">BTB domain-containing protein</fullName>
    </recommendedName>
</protein>
<reference evidence="2 3" key="1">
    <citation type="journal article" date="2022" name="Nat. Ecol. Evol.">
        <title>A masculinizing supergene underlies an exaggerated male reproductive morph in a spider.</title>
        <authorList>
            <person name="Hendrickx F."/>
            <person name="De Corte Z."/>
            <person name="Sonet G."/>
            <person name="Van Belleghem S.M."/>
            <person name="Kostlbacher S."/>
            <person name="Vangestel C."/>
        </authorList>
    </citation>
    <scope>NUCLEOTIDE SEQUENCE [LARGE SCALE GENOMIC DNA]</scope>
    <source>
        <strain evidence="2">W744_W776</strain>
    </source>
</reference>
<dbReference type="PANTHER" id="PTHR24413">
    <property type="entry name" value="SPECKLE-TYPE POZ PROTEIN"/>
    <property type="match status" value="1"/>
</dbReference>
<dbReference type="Pfam" id="PF00651">
    <property type="entry name" value="BTB"/>
    <property type="match status" value="1"/>
</dbReference>
<dbReference type="InterPro" id="IPR011333">
    <property type="entry name" value="SKP1/BTB/POZ_sf"/>
</dbReference>
<evidence type="ECO:0000313" key="2">
    <source>
        <dbReference type="EMBL" id="KAG8183882.1"/>
    </source>
</evidence>
<dbReference type="PROSITE" id="PS50097">
    <property type="entry name" value="BTB"/>
    <property type="match status" value="1"/>
</dbReference>
<dbReference type="SMART" id="SM00225">
    <property type="entry name" value="BTB"/>
    <property type="match status" value="1"/>
</dbReference>
<dbReference type="Gene3D" id="3.30.710.10">
    <property type="entry name" value="Potassium Channel Kv1.1, Chain A"/>
    <property type="match status" value="1"/>
</dbReference>
<keyword evidence="3" id="KW-1185">Reference proteome</keyword>
<proteinExistence type="predicted"/>
<comment type="caution">
    <text evidence="2">The sequence shown here is derived from an EMBL/GenBank/DDBJ whole genome shotgun (WGS) entry which is preliminary data.</text>
</comment>
<dbReference type="Gene3D" id="1.25.40.420">
    <property type="match status" value="1"/>
</dbReference>
<dbReference type="InterPro" id="IPR000210">
    <property type="entry name" value="BTB/POZ_dom"/>
</dbReference>
<accession>A0AAV6UHY6</accession>
<dbReference type="SUPFAM" id="SSF54695">
    <property type="entry name" value="POZ domain"/>
    <property type="match status" value="1"/>
</dbReference>
<dbReference type="EMBL" id="JAFNEN010000400">
    <property type="protein sequence ID" value="KAG8183882.1"/>
    <property type="molecule type" value="Genomic_DNA"/>
</dbReference>
<evidence type="ECO:0000313" key="3">
    <source>
        <dbReference type="Proteomes" id="UP000827092"/>
    </source>
</evidence>
<evidence type="ECO:0000259" key="1">
    <source>
        <dbReference type="PROSITE" id="PS50097"/>
    </source>
</evidence>
<dbReference type="Proteomes" id="UP000827092">
    <property type="component" value="Unassembled WGS sequence"/>
</dbReference>
<sequence length="378" mass="43320">MKKDYKYEMSLLTSSGEIKLGQELCDDLNRYCCFYKIEKNKIFGETSDSFLLQGALTLCCRIWQQKLKPGLCFLRTALHEVNFSWIIEGFSLDSDSIKRSLHEQEKFLLDTILYKYTTEEGTHRVRIELLPYYGKWSTFIRCHIDIGDESGNVISSNCTRPVVSWNWDVAIHSEECPDGHLRLEFKSLIAVEHPTPPDAAVGSSSTLSRDLLQLYRKKTFSDVTLNTDEDTSLSAHKNILAARSCVFEAMFEKDQTVEGRSGVVDIDDVDSETMDRLLVYLYSDSLEVELWWEQASALYYAADKYAILPLKQECAQVLMVAMTADNVCDVLVLADRHADEPLMSCAVDFLRYNQEVFSSPAWENLEKSNSINHLRFNH</sequence>
<gene>
    <name evidence="2" type="ORF">JTE90_009938</name>
</gene>